<dbReference type="PANTHER" id="PTHR43266:SF9">
    <property type="entry name" value="PERMEASE, MAJOR FACILITATOR SUPERFAMILY-RELATED"/>
    <property type="match status" value="1"/>
</dbReference>
<feature type="transmembrane region" description="Helical" evidence="7">
    <location>
        <begin position="394"/>
        <end position="416"/>
    </location>
</feature>
<dbReference type="Proteomes" id="UP000029507">
    <property type="component" value="Chromosome"/>
</dbReference>
<dbReference type="Pfam" id="PF07690">
    <property type="entry name" value="MFS_1"/>
    <property type="match status" value="1"/>
</dbReference>
<evidence type="ECO:0000256" key="6">
    <source>
        <dbReference type="ARBA" id="ARBA00023136"/>
    </source>
</evidence>
<dbReference type="HOGENOM" id="CLU_034180_16_1_9"/>
<gene>
    <name evidence="9" type="ORF">PSTEL_06150</name>
</gene>
<name>A0A089LMI0_9BACL</name>
<feature type="transmembrane region" description="Helical" evidence="7">
    <location>
        <begin position="368"/>
        <end position="388"/>
    </location>
</feature>
<evidence type="ECO:0000256" key="4">
    <source>
        <dbReference type="ARBA" id="ARBA00022692"/>
    </source>
</evidence>
<dbReference type="PROSITE" id="PS50850">
    <property type="entry name" value="MFS"/>
    <property type="match status" value="1"/>
</dbReference>
<dbReference type="CDD" id="cd06173">
    <property type="entry name" value="MFS_MefA_like"/>
    <property type="match status" value="1"/>
</dbReference>
<keyword evidence="5 7" id="KW-1133">Transmembrane helix</keyword>
<keyword evidence="4 7" id="KW-0812">Transmembrane</keyword>
<dbReference type="GO" id="GO:0022857">
    <property type="term" value="F:transmembrane transporter activity"/>
    <property type="evidence" value="ECO:0007669"/>
    <property type="project" value="InterPro"/>
</dbReference>
<dbReference type="InterPro" id="IPR020846">
    <property type="entry name" value="MFS_dom"/>
</dbReference>
<dbReference type="EMBL" id="CP009286">
    <property type="protein sequence ID" value="AIQ62746.1"/>
    <property type="molecule type" value="Genomic_DNA"/>
</dbReference>
<feature type="transmembrane region" description="Helical" evidence="7">
    <location>
        <begin position="299"/>
        <end position="319"/>
    </location>
</feature>
<dbReference type="GO" id="GO:0005886">
    <property type="term" value="C:plasma membrane"/>
    <property type="evidence" value="ECO:0007669"/>
    <property type="project" value="UniProtKB-SubCell"/>
</dbReference>
<evidence type="ECO:0000313" key="10">
    <source>
        <dbReference type="Proteomes" id="UP000029507"/>
    </source>
</evidence>
<feature type="transmembrane region" description="Helical" evidence="7">
    <location>
        <begin position="165"/>
        <end position="189"/>
    </location>
</feature>
<feature type="transmembrane region" description="Helical" evidence="7">
    <location>
        <begin position="61"/>
        <end position="81"/>
    </location>
</feature>
<feature type="transmembrane region" description="Helical" evidence="7">
    <location>
        <begin position="88"/>
        <end position="110"/>
    </location>
</feature>
<keyword evidence="6 7" id="KW-0472">Membrane</keyword>
<dbReference type="PANTHER" id="PTHR43266">
    <property type="entry name" value="MACROLIDE-EFFLUX PROTEIN"/>
    <property type="match status" value="1"/>
</dbReference>
<dbReference type="Gene3D" id="1.20.1250.20">
    <property type="entry name" value="MFS general substrate transporter like domains"/>
    <property type="match status" value="1"/>
</dbReference>
<keyword evidence="2" id="KW-0813">Transport</keyword>
<dbReference type="InterPro" id="IPR036259">
    <property type="entry name" value="MFS_trans_sf"/>
</dbReference>
<accession>A0A089LMI0</accession>
<feature type="transmembrane region" description="Helical" evidence="7">
    <location>
        <begin position="230"/>
        <end position="249"/>
    </location>
</feature>
<keyword evidence="3" id="KW-1003">Cell membrane</keyword>
<keyword evidence="10" id="KW-1185">Reference proteome</keyword>
<feature type="transmembrane region" description="Helical" evidence="7">
    <location>
        <begin position="24"/>
        <end position="49"/>
    </location>
</feature>
<evidence type="ECO:0000259" key="8">
    <source>
        <dbReference type="PROSITE" id="PS50850"/>
    </source>
</evidence>
<dbReference type="KEGG" id="pste:PSTEL_06150"/>
<feature type="domain" description="Major facilitator superfamily (MFS) profile" evidence="8">
    <location>
        <begin position="228"/>
        <end position="423"/>
    </location>
</feature>
<dbReference type="STRING" id="169760.PSTEL_06150"/>
<feature type="transmembrane region" description="Helical" evidence="7">
    <location>
        <begin position="269"/>
        <end position="287"/>
    </location>
</feature>
<reference evidence="9 10" key="1">
    <citation type="submission" date="2014-08" db="EMBL/GenBank/DDBJ databases">
        <title>Comparative genomics of the Paenibacillus odorifer group.</title>
        <authorList>
            <person name="den Bakker H.C."/>
            <person name="Tsai Y.-C."/>
            <person name="Martin N."/>
            <person name="Korlach J."/>
            <person name="Wiedmann M."/>
        </authorList>
    </citation>
    <scope>NUCLEOTIDE SEQUENCE [LARGE SCALE GENOMIC DNA]</scope>
    <source>
        <strain evidence="9 10">DSM 14472</strain>
    </source>
</reference>
<evidence type="ECO:0000256" key="5">
    <source>
        <dbReference type="ARBA" id="ARBA00022989"/>
    </source>
</evidence>
<organism evidence="9 10">
    <name type="scientific">Paenibacillus stellifer</name>
    <dbReference type="NCBI Taxonomy" id="169760"/>
    <lineage>
        <taxon>Bacteria</taxon>
        <taxon>Bacillati</taxon>
        <taxon>Bacillota</taxon>
        <taxon>Bacilli</taxon>
        <taxon>Bacillales</taxon>
        <taxon>Paenibacillaceae</taxon>
        <taxon>Paenibacillus</taxon>
    </lineage>
</organism>
<feature type="transmembrane region" description="Helical" evidence="7">
    <location>
        <begin position="331"/>
        <end position="356"/>
    </location>
</feature>
<evidence type="ECO:0000256" key="3">
    <source>
        <dbReference type="ARBA" id="ARBA00022475"/>
    </source>
</evidence>
<evidence type="ECO:0000256" key="1">
    <source>
        <dbReference type="ARBA" id="ARBA00004651"/>
    </source>
</evidence>
<comment type="subcellular location">
    <subcellularLocation>
        <location evidence="1">Cell membrane</location>
        <topology evidence="1">Multi-pass membrane protein</topology>
    </subcellularLocation>
</comment>
<proteinExistence type="predicted"/>
<dbReference type="AlphaFoldDB" id="A0A089LMI0"/>
<evidence type="ECO:0000313" key="9">
    <source>
        <dbReference type="EMBL" id="AIQ62746.1"/>
    </source>
</evidence>
<dbReference type="InterPro" id="IPR011701">
    <property type="entry name" value="MFS"/>
</dbReference>
<protein>
    <recommendedName>
        <fullName evidence="8">Major facilitator superfamily (MFS) profile domain-containing protein</fullName>
    </recommendedName>
</protein>
<dbReference type="SUPFAM" id="SSF103473">
    <property type="entry name" value="MFS general substrate transporter"/>
    <property type="match status" value="1"/>
</dbReference>
<evidence type="ECO:0000256" key="2">
    <source>
        <dbReference type="ARBA" id="ARBA00022448"/>
    </source>
</evidence>
<sequence>MSDFPDIQTTPATPQAGFLINRNFALLFLGRLLSQLGDAVYLFSLSWYILVTTGSTAKTGIVMMTSLIATVIIGPIAGVWIDRINRKTVLISMDAIRMLIVGTMGVLLYFDILPFWLLCTGTGLVGICTSVFNPACSSILPNLVSKDNLTKANSLDSIAVNASQVVGALIGAVLYAWLGIVAIFILNAASYMISALLQSGIRYSPTAHKVPGEFMNELKAGFSYLKTKRALYLVFIYLIGLNFLLAPILEVYLPYIVQHLLHGTVAQLSYIRVSFAFGIVIGGAIMSKLPQVELLNRRFIFSLLLFSISLFGMLIPVLPKLLDSWSLHQAIWFYISLTVVTGLFFGFASIISNVIFQKDVEDEYRGRITSLLMTFGSSAMPFGYLIGGVSAASIPMYVLIATTAGFLLLITLMMLISKPIKEL</sequence>
<evidence type="ECO:0000256" key="7">
    <source>
        <dbReference type="SAM" id="Phobius"/>
    </source>
</evidence>